<dbReference type="SMART" id="SM00829">
    <property type="entry name" value="PKS_ER"/>
    <property type="match status" value="1"/>
</dbReference>
<evidence type="ECO:0000259" key="1">
    <source>
        <dbReference type="SMART" id="SM00829"/>
    </source>
</evidence>
<dbReference type="InterPro" id="IPR036291">
    <property type="entry name" value="NAD(P)-bd_dom_sf"/>
</dbReference>
<dbReference type="EMBL" id="JACJPW010000038">
    <property type="protein sequence ID" value="MBD2182550.1"/>
    <property type="molecule type" value="Genomic_DNA"/>
</dbReference>
<dbReference type="CDD" id="cd05289">
    <property type="entry name" value="MDR_like_2"/>
    <property type="match status" value="1"/>
</dbReference>
<accession>A0A926VF96</accession>
<keyword evidence="3" id="KW-1185">Reference proteome</keyword>
<dbReference type="Pfam" id="PF13602">
    <property type="entry name" value="ADH_zinc_N_2"/>
    <property type="match status" value="1"/>
</dbReference>
<protein>
    <submittedName>
        <fullName evidence="2">NADP-dependent oxidoreductase</fullName>
    </submittedName>
</protein>
<reference evidence="2" key="1">
    <citation type="journal article" date="2015" name="ISME J.">
        <title>Draft Genome Sequence of Streptomyces incarnatus NRRL8089, which Produces the Nucleoside Antibiotic Sinefungin.</title>
        <authorList>
            <person name="Oshima K."/>
            <person name="Hattori M."/>
            <person name="Shimizu H."/>
            <person name="Fukuda K."/>
            <person name="Nemoto M."/>
            <person name="Inagaki K."/>
            <person name="Tamura T."/>
        </authorList>
    </citation>
    <scope>NUCLEOTIDE SEQUENCE</scope>
    <source>
        <strain evidence="2">FACHB-1375</strain>
    </source>
</reference>
<feature type="domain" description="Enoyl reductase (ER)" evidence="1">
    <location>
        <begin position="10"/>
        <end position="306"/>
    </location>
</feature>
<gene>
    <name evidence="2" type="ORF">H6G03_15835</name>
</gene>
<dbReference type="InterPro" id="IPR011032">
    <property type="entry name" value="GroES-like_sf"/>
</dbReference>
<dbReference type="PANTHER" id="PTHR11695:SF294">
    <property type="entry name" value="RETICULON-4-INTERACTING PROTEIN 1, MITOCHONDRIAL"/>
    <property type="match status" value="1"/>
</dbReference>
<reference evidence="2" key="2">
    <citation type="submission" date="2020-08" db="EMBL/GenBank/DDBJ databases">
        <authorList>
            <person name="Chen M."/>
            <person name="Teng W."/>
            <person name="Zhao L."/>
            <person name="Hu C."/>
            <person name="Zhou Y."/>
            <person name="Han B."/>
            <person name="Song L."/>
            <person name="Shu W."/>
        </authorList>
    </citation>
    <scope>NUCLEOTIDE SEQUENCE</scope>
    <source>
        <strain evidence="2">FACHB-1375</strain>
    </source>
</reference>
<comment type="caution">
    <text evidence="2">The sequence shown here is derived from an EMBL/GenBank/DDBJ whole genome shotgun (WGS) entry which is preliminary data.</text>
</comment>
<dbReference type="Pfam" id="PF08240">
    <property type="entry name" value="ADH_N"/>
    <property type="match status" value="1"/>
</dbReference>
<organism evidence="2 3">
    <name type="scientific">Aerosakkonema funiforme FACHB-1375</name>
    <dbReference type="NCBI Taxonomy" id="2949571"/>
    <lineage>
        <taxon>Bacteria</taxon>
        <taxon>Bacillati</taxon>
        <taxon>Cyanobacteriota</taxon>
        <taxon>Cyanophyceae</taxon>
        <taxon>Oscillatoriophycideae</taxon>
        <taxon>Aerosakkonematales</taxon>
        <taxon>Aerosakkonemataceae</taxon>
        <taxon>Aerosakkonema</taxon>
    </lineage>
</organism>
<dbReference type="SUPFAM" id="SSF50129">
    <property type="entry name" value="GroES-like"/>
    <property type="match status" value="1"/>
</dbReference>
<dbReference type="InterPro" id="IPR013154">
    <property type="entry name" value="ADH-like_N"/>
</dbReference>
<name>A0A926VF96_9CYAN</name>
<dbReference type="AlphaFoldDB" id="A0A926VF96"/>
<dbReference type="Gene3D" id="3.90.180.10">
    <property type="entry name" value="Medium-chain alcohol dehydrogenases, catalytic domain"/>
    <property type="match status" value="1"/>
</dbReference>
<dbReference type="Gene3D" id="3.40.50.720">
    <property type="entry name" value="NAD(P)-binding Rossmann-like Domain"/>
    <property type="match status" value="1"/>
</dbReference>
<proteinExistence type="predicted"/>
<sequence length="310" mass="33323">MKAVRIHTYGGLDVLSYEDAPRPQIAEDEILVRVCAAGVNPVDWKIREGYLAGMLNHSLPLILGWDVSGEVVEVGAAVSEFKVGDAVYARPDINRDGAYAEFIAIKAAEVAFKPSSLNHIQAAAVPLAGLTAWKSLFDAANLQAGQRVLIHAASGGVGSYAVQLAGWKGAEAIGTASARNLDFLRELGVKEAIDYQAVRFEEVVRDVDVVFDTIGGDVQERSWQVLKPGGVLVSVITPPPAEIAAQHNCRGEYVFIQPDAAQLTEIAQLIDAGYVKPMVETVLPLADVRQAHQLSQSHRARGKIVLQVLD</sequence>
<dbReference type="SUPFAM" id="SSF51735">
    <property type="entry name" value="NAD(P)-binding Rossmann-fold domains"/>
    <property type="match status" value="1"/>
</dbReference>
<dbReference type="PANTHER" id="PTHR11695">
    <property type="entry name" value="ALCOHOL DEHYDROGENASE RELATED"/>
    <property type="match status" value="1"/>
</dbReference>
<dbReference type="GO" id="GO:0016491">
    <property type="term" value="F:oxidoreductase activity"/>
    <property type="evidence" value="ECO:0007669"/>
    <property type="project" value="InterPro"/>
</dbReference>
<dbReference type="Proteomes" id="UP000641646">
    <property type="component" value="Unassembled WGS sequence"/>
</dbReference>
<dbReference type="InterPro" id="IPR050700">
    <property type="entry name" value="YIM1/Zinc_Alcohol_DH_Fams"/>
</dbReference>
<evidence type="ECO:0000313" key="2">
    <source>
        <dbReference type="EMBL" id="MBD2182550.1"/>
    </source>
</evidence>
<dbReference type="InterPro" id="IPR020843">
    <property type="entry name" value="ER"/>
</dbReference>
<evidence type="ECO:0000313" key="3">
    <source>
        <dbReference type="Proteomes" id="UP000641646"/>
    </source>
</evidence>